<dbReference type="Gene3D" id="3.60.21.10">
    <property type="match status" value="1"/>
</dbReference>
<name>A0A0B8P413_9VIBR</name>
<dbReference type="SUPFAM" id="SSF56300">
    <property type="entry name" value="Metallo-dependent phosphatases"/>
    <property type="match status" value="1"/>
</dbReference>
<gene>
    <name evidence="1" type="ORF">JCM19232_5816</name>
</gene>
<comment type="caution">
    <text evidence="1">The sequence shown here is derived from an EMBL/GenBank/DDBJ whole genome shotgun (WGS) entry which is preliminary data.</text>
</comment>
<dbReference type="InterPro" id="IPR029052">
    <property type="entry name" value="Metallo-depent_PP-like"/>
</dbReference>
<dbReference type="Proteomes" id="UP000031670">
    <property type="component" value="Unassembled WGS sequence"/>
</dbReference>
<reference evidence="1 2" key="2">
    <citation type="submission" date="2015-01" db="EMBL/GenBank/DDBJ databases">
        <authorList>
            <consortium name="NBRP consortium"/>
            <person name="Sawabe T."/>
            <person name="Meirelles P."/>
            <person name="Feng G."/>
            <person name="Sayaka M."/>
            <person name="Hattori M."/>
            <person name="Ohkuma M."/>
        </authorList>
    </citation>
    <scope>NUCLEOTIDE SEQUENCE [LARGE SCALE GENOMIC DNA]</scope>
    <source>
        <strain evidence="1 2">JCM19232</strain>
    </source>
</reference>
<protein>
    <submittedName>
        <fullName evidence="1">Uncharacterized protein</fullName>
    </submittedName>
</protein>
<evidence type="ECO:0000313" key="1">
    <source>
        <dbReference type="EMBL" id="GAM61515.1"/>
    </source>
</evidence>
<organism evidence="1 2">
    <name type="scientific">Vibrio ishigakensis</name>
    <dbReference type="NCBI Taxonomy" id="1481914"/>
    <lineage>
        <taxon>Bacteria</taxon>
        <taxon>Pseudomonadati</taxon>
        <taxon>Pseudomonadota</taxon>
        <taxon>Gammaproteobacteria</taxon>
        <taxon>Vibrionales</taxon>
        <taxon>Vibrionaceae</taxon>
        <taxon>Vibrio</taxon>
    </lineage>
</organism>
<evidence type="ECO:0000313" key="2">
    <source>
        <dbReference type="Proteomes" id="UP000031670"/>
    </source>
</evidence>
<dbReference type="AlphaFoldDB" id="A0A0B8P413"/>
<sequence>MMLTHKQHVIEWITDTVEAAKEQNKVLISFSHFPMTDFYNGASEEIEDIFGEGNFQLKRVPEDDTSMALAQTGLGIHVGGHMHFNDTGKKQYHIGGETYTLFNIQAPSLAGYIPAYKVLEIKGAGQVEVETVIIEEVPRFDELFEHYAEEHAYLIASGKENVWTREILDSKDYYQLTDWHIKELTRLRFLPSEWPQDMKNMLFNMNGKDMLILSQLETEITVCQLKAALDIPCADAYSQDDLNEFMKDWNDAKAKATLLAQEHGLTLIEFAEWDGTELATDFYRLRNADELAFRDIKQSRLPQYKLLSNELSEMETEVRLPAESDGHTPVGQVFRFVSVLCSTS</sequence>
<reference evidence="1 2" key="1">
    <citation type="submission" date="2015-01" db="EMBL/GenBank/DDBJ databases">
        <title>Vibrio sp. C5 JCM 19232 whole genome shotgun sequence.</title>
        <authorList>
            <person name="Sawabe T."/>
            <person name="Meirelles P."/>
            <person name="Feng G."/>
            <person name="Sayaka M."/>
            <person name="Hattori M."/>
            <person name="Ohkuma M."/>
        </authorList>
    </citation>
    <scope>NUCLEOTIDE SEQUENCE [LARGE SCALE GENOMIC DNA]</scope>
    <source>
        <strain evidence="1 2">JCM19232</strain>
    </source>
</reference>
<proteinExistence type="predicted"/>
<accession>A0A0B8P413</accession>
<dbReference type="EMBL" id="BBSA01000003">
    <property type="protein sequence ID" value="GAM61515.1"/>
    <property type="molecule type" value="Genomic_DNA"/>
</dbReference>